<evidence type="ECO:0000259" key="1">
    <source>
        <dbReference type="Pfam" id="PF13173"/>
    </source>
</evidence>
<proteinExistence type="predicted"/>
<dbReference type="Pfam" id="PF13173">
    <property type="entry name" value="AAA_14"/>
    <property type="match status" value="1"/>
</dbReference>
<keyword evidence="2" id="KW-0547">Nucleotide-binding</keyword>
<sequence length="400" mass="45266">METLFRRHDQYMANTPMAIVRESMQEIGWDGRLIAVVGARGVGKSTLMKQYVRLNYEVYDRSVLYCSLDSVYFSTHTLLDLAERFVISGGTRLMLDEVHKYGGWSKEVKEIYELYPQLKIVISGSSLLQILNADADLSRRCVRYFLGGLSFREFLRFYKNLDFRKSSLPQVLAHPGPLCAEVNSMCRPVGLFKEYLAYGYFPFYMERASDYYIKIGQVVNFVIDVELPLLRKVEVSNLGKIKALVGIIAGNVPYELDASKLARAVGVGRDTVVEYLRHLADAGIFNLLYSDTKSIGKLSRPDKIYLENSNLLYALADSEVRIRTARETFAVTQLRNAGHTVEYGRKCGDFRVDGRYTFEIGGSDKGFAQIAGVADSYILSDDIETPTGRRLPLWLLGFLS</sequence>
<evidence type="ECO:0000313" key="3">
    <source>
        <dbReference type="Proteomes" id="UP000886881"/>
    </source>
</evidence>
<reference evidence="2" key="1">
    <citation type="submission" date="2020-10" db="EMBL/GenBank/DDBJ databases">
        <authorList>
            <person name="Gilroy R."/>
        </authorList>
    </citation>
    <scope>NUCLEOTIDE SEQUENCE</scope>
    <source>
        <strain evidence="2">ChiHecec2B26-709</strain>
    </source>
</reference>
<comment type="caution">
    <text evidence="2">The sequence shown here is derived from an EMBL/GenBank/DDBJ whole genome shotgun (WGS) entry which is preliminary data.</text>
</comment>
<dbReference type="SUPFAM" id="SSF52540">
    <property type="entry name" value="P-loop containing nucleoside triphosphate hydrolases"/>
    <property type="match status" value="1"/>
</dbReference>
<accession>A0A9D1KI16</accession>
<name>A0A9D1KI16_9BACT</name>
<protein>
    <submittedName>
        <fullName evidence="2">ATP-binding protein</fullName>
    </submittedName>
</protein>
<dbReference type="PANTHER" id="PTHR42990:SF1">
    <property type="entry name" value="AAA+ ATPASE DOMAIN-CONTAINING PROTEIN"/>
    <property type="match status" value="1"/>
</dbReference>
<evidence type="ECO:0000313" key="2">
    <source>
        <dbReference type="EMBL" id="HIT47527.1"/>
    </source>
</evidence>
<dbReference type="EMBL" id="DVLC01000121">
    <property type="protein sequence ID" value="HIT47527.1"/>
    <property type="molecule type" value="Genomic_DNA"/>
</dbReference>
<dbReference type="AlphaFoldDB" id="A0A9D1KI16"/>
<feature type="domain" description="AAA" evidence="1">
    <location>
        <begin position="32"/>
        <end position="155"/>
    </location>
</feature>
<reference evidence="2" key="2">
    <citation type="journal article" date="2021" name="PeerJ">
        <title>Extensive microbial diversity within the chicken gut microbiome revealed by metagenomics and culture.</title>
        <authorList>
            <person name="Gilroy R."/>
            <person name="Ravi A."/>
            <person name="Getino M."/>
            <person name="Pursley I."/>
            <person name="Horton D.L."/>
            <person name="Alikhan N.F."/>
            <person name="Baker D."/>
            <person name="Gharbi K."/>
            <person name="Hall N."/>
            <person name="Watson M."/>
            <person name="Adriaenssens E.M."/>
            <person name="Foster-Nyarko E."/>
            <person name="Jarju S."/>
            <person name="Secka A."/>
            <person name="Antonio M."/>
            <person name="Oren A."/>
            <person name="Chaudhuri R.R."/>
            <person name="La Ragione R."/>
            <person name="Hildebrand F."/>
            <person name="Pallen M.J."/>
        </authorList>
    </citation>
    <scope>NUCLEOTIDE SEQUENCE</scope>
    <source>
        <strain evidence="2">ChiHecec2B26-709</strain>
    </source>
</reference>
<dbReference type="GO" id="GO:0005524">
    <property type="term" value="F:ATP binding"/>
    <property type="evidence" value="ECO:0007669"/>
    <property type="project" value="UniProtKB-KW"/>
</dbReference>
<gene>
    <name evidence="2" type="ORF">IAC35_06690</name>
</gene>
<dbReference type="Proteomes" id="UP000886881">
    <property type="component" value="Unassembled WGS sequence"/>
</dbReference>
<keyword evidence="2" id="KW-0067">ATP-binding</keyword>
<organism evidence="2 3">
    <name type="scientific">Candidatus Cryptobacteroides merdipullorum</name>
    <dbReference type="NCBI Taxonomy" id="2840771"/>
    <lineage>
        <taxon>Bacteria</taxon>
        <taxon>Pseudomonadati</taxon>
        <taxon>Bacteroidota</taxon>
        <taxon>Bacteroidia</taxon>
        <taxon>Bacteroidales</taxon>
        <taxon>Candidatus Cryptobacteroides</taxon>
    </lineage>
</organism>
<dbReference type="InterPro" id="IPR041682">
    <property type="entry name" value="AAA_14"/>
</dbReference>
<dbReference type="PANTHER" id="PTHR42990">
    <property type="entry name" value="ATPASE"/>
    <property type="match status" value="1"/>
</dbReference>
<dbReference type="InterPro" id="IPR027417">
    <property type="entry name" value="P-loop_NTPase"/>
</dbReference>